<protein>
    <submittedName>
        <fullName evidence="1">Uncharacterized protein</fullName>
    </submittedName>
</protein>
<comment type="caution">
    <text evidence="1">The sequence shown here is derived from an EMBL/GenBank/DDBJ whole genome shotgun (WGS) entry which is preliminary data.</text>
</comment>
<gene>
    <name evidence="1" type="ORF">E6Q69_10150</name>
</gene>
<accession>A0A5C7W3T0</accession>
<dbReference type="Proteomes" id="UP000321110">
    <property type="component" value="Unassembled WGS sequence"/>
</dbReference>
<name>A0A5C7W3T0_AQUAC</name>
<reference evidence="1 2" key="1">
    <citation type="submission" date="2018-09" db="EMBL/GenBank/DDBJ databases">
        <title>Metagenome Assembled Genomes from an Advanced Water Purification Facility.</title>
        <authorList>
            <person name="Stamps B.W."/>
            <person name="Spear J.R."/>
        </authorList>
    </citation>
    <scope>NUCLEOTIDE SEQUENCE [LARGE SCALE GENOMIC DNA]</scope>
    <source>
        <strain evidence="1">Bin_52_1</strain>
    </source>
</reference>
<dbReference type="EMBL" id="SSFO01000168">
    <property type="protein sequence ID" value="TXI31949.1"/>
    <property type="molecule type" value="Genomic_DNA"/>
</dbReference>
<sequence>MKKFTIIATHESTGQIVASHVYGDSSLNAFAAAAAMDPDLTLVVALPGWQSEDEGMFFPGSGVVDAATVLAQPQVFGEPPAEVTPELVTEVLRAYSLRVSNTNGETFEAMGKELANELDRSEILGEAYDKLSAPADASAFKQAVFDQVHVALVAKGVIEF</sequence>
<organism evidence="1 2">
    <name type="scientific">Aquipseudomonas alcaligenes</name>
    <name type="common">Pseudomonas alcaligenes</name>
    <dbReference type="NCBI Taxonomy" id="43263"/>
    <lineage>
        <taxon>Bacteria</taxon>
        <taxon>Pseudomonadati</taxon>
        <taxon>Pseudomonadota</taxon>
        <taxon>Gammaproteobacteria</taxon>
        <taxon>Pseudomonadales</taxon>
        <taxon>Pseudomonadaceae</taxon>
        <taxon>Aquipseudomonas</taxon>
    </lineage>
</organism>
<dbReference type="AlphaFoldDB" id="A0A5C7W3T0"/>
<evidence type="ECO:0000313" key="2">
    <source>
        <dbReference type="Proteomes" id="UP000321110"/>
    </source>
</evidence>
<evidence type="ECO:0000313" key="1">
    <source>
        <dbReference type="EMBL" id="TXI31949.1"/>
    </source>
</evidence>
<proteinExistence type="predicted"/>